<dbReference type="InterPro" id="IPR032176">
    <property type="entry name" value="DUF5009"/>
</dbReference>
<feature type="transmembrane region" description="Helical" evidence="1">
    <location>
        <begin position="77"/>
        <end position="95"/>
    </location>
</feature>
<feature type="transmembrane region" description="Helical" evidence="1">
    <location>
        <begin position="313"/>
        <end position="334"/>
    </location>
</feature>
<accession>A0A142EPR1</accession>
<name>A0A142EPR1_9BACT</name>
<protein>
    <submittedName>
        <fullName evidence="3">N-acetylglucosamine transporter</fullName>
    </submittedName>
</protein>
<dbReference type="EMBL" id="CP012836">
    <property type="protein sequence ID" value="AMQ57116.1"/>
    <property type="molecule type" value="Genomic_DNA"/>
</dbReference>
<feature type="transmembrane region" description="Helical" evidence="1">
    <location>
        <begin position="221"/>
        <end position="237"/>
    </location>
</feature>
<proteinExistence type="predicted"/>
<dbReference type="AlphaFoldDB" id="A0A142EPR1"/>
<keyword evidence="1" id="KW-0472">Membrane</keyword>
<dbReference type="PANTHER" id="PTHR31061">
    <property type="entry name" value="LD22376P"/>
    <property type="match status" value="1"/>
</dbReference>
<feature type="domain" description="DUF5009" evidence="2">
    <location>
        <begin position="25"/>
        <end position="119"/>
    </location>
</feature>
<evidence type="ECO:0000313" key="4">
    <source>
        <dbReference type="Proteomes" id="UP000073816"/>
    </source>
</evidence>
<keyword evidence="1" id="KW-1133">Transmembrane helix</keyword>
<feature type="transmembrane region" description="Helical" evidence="1">
    <location>
        <begin position="354"/>
        <end position="376"/>
    </location>
</feature>
<dbReference type="RefSeq" id="WP_067547773.1">
    <property type="nucleotide sequence ID" value="NZ_CP012836.1"/>
</dbReference>
<dbReference type="PANTHER" id="PTHR31061:SF24">
    <property type="entry name" value="LD22376P"/>
    <property type="match status" value="1"/>
</dbReference>
<gene>
    <name evidence="3" type="ORF">AO498_11765</name>
</gene>
<dbReference type="KEGG" id="alm:AO498_11765"/>
<dbReference type="Pfam" id="PF16401">
    <property type="entry name" value="DUF5009"/>
    <property type="match status" value="1"/>
</dbReference>
<reference evidence="3 4" key="2">
    <citation type="journal article" date="2016" name="Genome Announc.">
        <title>Complete Genome Sequence of Algoriphagus sp. Strain M8-2, Isolated from a Brackish Lake.</title>
        <authorList>
            <person name="Muraguchi Y."/>
            <person name="Kushimoto K."/>
            <person name="Ohtsubo Y."/>
            <person name="Suzuki T."/>
            <person name="Dohra H."/>
            <person name="Kimbara K."/>
            <person name="Shintani M."/>
        </authorList>
    </citation>
    <scope>NUCLEOTIDE SEQUENCE [LARGE SCALE GENOMIC DNA]</scope>
    <source>
        <strain evidence="3 4">M8-2</strain>
    </source>
</reference>
<sequence>MDKESFFQPSKGSEALGGLKSNRLVSIDALRGFDMLMICGADAFFRSFEGKTSTDWLNGLAHQFEHPEWIGFTFYDFIFPLFLFVAGVSIPFSLGKLKEANAPKSQIYRKAFWRMMILIGLGILDKNAPFPFFDWDQIRLGSVLGRIGIAGFATVVLFLNFNTAKRLIIAGGILLVYYAAIFLVPVPGIGAGDLTFEGNLVGWFDRTFLPGRLLQGQFDELGILTTFPAICLTILGAHAGEILRKVTASENQKLKELLVTGLICIGIALIWNLHFPIFKRMWTSSFIMLTSGLAFLSLSLFYLIIDILKFQKWAFFFVVVGMNSLTIYMIYRFVNFRYTSKLLFEGLYKPLGENWMPVMESLGALGLVWLFLYFLYRNKIFFKV</sequence>
<dbReference type="Proteomes" id="UP000073816">
    <property type="component" value="Chromosome"/>
</dbReference>
<dbReference type="STRING" id="1727163.AO498_11765"/>
<evidence type="ECO:0000256" key="1">
    <source>
        <dbReference type="SAM" id="Phobius"/>
    </source>
</evidence>
<feature type="transmembrane region" description="Helical" evidence="1">
    <location>
        <begin position="168"/>
        <end position="190"/>
    </location>
</feature>
<reference evidence="4" key="1">
    <citation type="submission" date="2015-09" db="EMBL/GenBank/DDBJ databases">
        <title>Complete sequence of Algoriphagus sp. M8-2.</title>
        <authorList>
            <person name="Shintani M."/>
        </authorList>
    </citation>
    <scope>NUCLEOTIDE SEQUENCE [LARGE SCALE GENOMIC DNA]</scope>
    <source>
        <strain evidence="4">M8-2</strain>
    </source>
</reference>
<dbReference type="PATRIC" id="fig|1727163.4.peg.2461"/>
<keyword evidence="1" id="KW-0812">Transmembrane</keyword>
<evidence type="ECO:0000313" key="3">
    <source>
        <dbReference type="EMBL" id="AMQ57116.1"/>
    </source>
</evidence>
<feature type="transmembrane region" description="Helical" evidence="1">
    <location>
        <begin position="107"/>
        <end position="124"/>
    </location>
</feature>
<organism evidence="3 4">
    <name type="scientific">Algoriphagus sanaruensis</name>
    <dbReference type="NCBI Taxonomy" id="1727163"/>
    <lineage>
        <taxon>Bacteria</taxon>
        <taxon>Pseudomonadati</taxon>
        <taxon>Bacteroidota</taxon>
        <taxon>Cytophagia</taxon>
        <taxon>Cytophagales</taxon>
        <taxon>Cyclobacteriaceae</taxon>
        <taxon>Algoriphagus</taxon>
    </lineage>
</organism>
<evidence type="ECO:0000259" key="2">
    <source>
        <dbReference type="Pfam" id="PF16401"/>
    </source>
</evidence>
<feature type="transmembrane region" description="Helical" evidence="1">
    <location>
        <begin position="144"/>
        <end position="161"/>
    </location>
</feature>
<feature type="transmembrane region" description="Helical" evidence="1">
    <location>
        <begin position="257"/>
        <end position="275"/>
    </location>
</feature>
<feature type="transmembrane region" description="Helical" evidence="1">
    <location>
        <begin position="281"/>
        <end position="304"/>
    </location>
</feature>
<keyword evidence="4" id="KW-1185">Reference proteome</keyword>
<dbReference type="OrthoDB" id="9788724at2"/>